<name>A0A2K9NNR9_BACTC</name>
<keyword evidence="2" id="KW-1185">Reference proteome</keyword>
<proteinExistence type="predicted"/>
<accession>A0A2K9NNR9</accession>
<sequence length="426" mass="47834">MKLFILTLLFSQTLYGQTLSNKRSELIDVYASNLDGIWSLSENVPTDFYLSSLGVSLLKGSRSSDPVLNARLNRASASLLYMAAETSLLMASEQFKNLANCNGVYEKYKKVLADKINDPENMCPASMIEHGVCVNTNYLCYSKLIDYRTHFEHMTNLILSSVMNTEEIAGPMVRDALPLILESSLNGIHFGCEKGFSPWANKVGQEFAKSCGMLIKDTMNEHIFLQDMPMTCKNKEKFPRLPLMFASTGRKEGTGLYCEDSLFQGIYIPRPQSLRIKKLFLVSSQLRAFYWMQMAEEIFERTKTIGTEIKKGQPTPSLVYSFLGNALCVSPIRNKECVIFASSFLNSYKVKPPLTVLSMAYESAAAIGNSYNSKKPLQAGEFKALERLSNDLENHRNAALSLKFTAQELIEKSGVKFNYFTESNSL</sequence>
<dbReference type="AlphaFoldDB" id="A0A2K9NNR9"/>
<organism evidence="1 2">
    <name type="scientific">Bacteriovorax stolpii</name>
    <name type="common">Bdellovibrio stolpii</name>
    <dbReference type="NCBI Taxonomy" id="960"/>
    <lineage>
        <taxon>Bacteria</taxon>
        <taxon>Pseudomonadati</taxon>
        <taxon>Bdellovibrionota</taxon>
        <taxon>Bacteriovoracia</taxon>
        <taxon>Bacteriovoracales</taxon>
        <taxon>Bacteriovoracaceae</taxon>
        <taxon>Bacteriovorax</taxon>
    </lineage>
</organism>
<dbReference type="KEGG" id="bsto:C0V70_03235"/>
<dbReference type="EMBL" id="CP025704">
    <property type="protein sequence ID" value="AUN97137.1"/>
    <property type="molecule type" value="Genomic_DNA"/>
</dbReference>
<dbReference type="RefSeq" id="WP_102242432.1">
    <property type="nucleotide sequence ID" value="NZ_CP025704.1"/>
</dbReference>
<evidence type="ECO:0000313" key="1">
    <source>
        <dbReference type="EMBL" id="AUN97137.1"/>
    </source>
</evidence>
<reference evidence="1 2" key="1">
    <citation type="submission" date="2018-01" db="EMBL/GenBank/DDBJ databases">
        <title>Complete genome sequence of Bacteriovorax stolpii DSM12778.</title>
        <authorList>
            <person name="Tang B."/>
            <person name="Chang J."/>
        </authorList>
    </citation>
    <scope>NUCLEOTIDE SEQUENCE [LARGE SCALE GENOMIC DNA]</scope>
    <source>
        <strain evidence="1 2">DSM 12778</strain>
    </source>
</reference>
<dbReference type="Proteomes" id="UP000235584">
    <property type="component" value="Chromosome"/>
</dbReference>
<gene>
    <name evidence="1" type="ORF">C0V70_03235</name>
</gene>
<protein>
    <submittedName>
        <fullName evidence="1">Uncharacterized protein</fullName>
    </submittedName>
</protein>
<evidence type="ECO:0000313" key="2">
    <source>
        <dbReference type="Proteomes" id="UP000235584"/>
    </source>
</evidence>